<keyword evidence="2" id="KW-1185">Reference proteome</keyword>
<dbReference type="GeneID" id="95984645"/>
<proteinExistence type="predicted"/>
<sequence length="130" mass="13991">MASRLAALLNTATTLPPTPFRAASSPQLADALGAIVRRSFGLAPKASDSAVEARAASLSPAEEEAAGAALAALERLRAGNALREFPVSATTTHPRHDTYYYTRMRDGVHRAQLGIGRSWWKRFFQVRGQA</sequence>
<organism evidence="1 2">
    <name type="scientific">Vanrija albida</name>
    <dbReference type="NCBI Taxonomy" id="181172"/>
    <lineage>
        <taxon>Eukaryota</taxon>
        <taxon>Fungi</taxon>
        <taxon>Dikarya</taxon>
        <taxon>Basidiomycota</taxon>
        <taxon>Agaricomycotina</taxon>
        <taxon>Tremellomycetes</taxon>
        <taxon>Trichosporonales</taxon>
        <taxon>Trichosporonaceae</taxon>
        <taxon>Vanrija</taxon>
    </lineage>
</organism>
<evidence type="ECO:0000313" key="1">
    <source>
        <dbReference type="EMBL" id="KAL1409607.1"/>
    </source>
</evidence>
<dbReference type="Proteomes" id="UP001565368">
    <property type="component" value="Unassembled WGS sequence"/>
</dbReference>
<gene>
    <name evidence="1" type="ORF">Q8F55_003602</name>
</gene>
<evidence type="ECO:0000313" key="2">
    <source>
        <dbReference type="Proteomes" id="UP001565368"/>
    </source>
</evidence>
<protein>
    <submittedName>
        <fullName evidence="1">Uncharacterized protein</fullName>
    </submittedName>
</protein>
<accession>A0ABR3Q4X8</accession>
<dbReference type="RefSeq" id="XP_069209551.1">
    <property type="nucleotide sequence ID" value="XM_069352133.1"/>
</dbReference>
<name>A0ABR3Q4X8_9TREE</name>
<comment type="caution">
    <text evidence="1">The sequence shown here is derived from an EMBL/GenBank/DDBJ whole genome shotgun (WGS) entry which is preliminary data.</text>
</comment>
<dbReference type="EMBL" id="JBBXJM010000003">
    <property type="protein sequence ID" value="KAL1409607.1"/>
    <property type="molecule type" value="Genomic_DNA"/>
</dbReference>
<reference evidence="1 2" key="1">
    <citation type="submission" date="2023-08" db="EMBL/GenBank/DDBJ databases">
        <title>Annotated Genome Sequence of Vanrija albida AlHP1.</title>
        <authorList>
            <person name="Herzog R."/>
        </authorList>
    </citation>
    <scope>NUCLEOTIDE SEQUENCE [LARGE SCALE GENOMIC DNA]</scope>
    <source>
        <strain evidence="1 2">AlHP1</strain>
    </source>
</reference>